<name>A0A375GBL0_9BURK</name>
<protein>
    <submittedName>
        <fullName evidence="6">ABC transporter</fullName>
    </submittedName>
    <submittedName>
        <fullName evidence="5">LIPOPROTEIN VACJ-like</fullName>
    </submittedName>
</protein>
<organism evidence="6">
    <name type="scientific">Cupriavidus oxalaticus</name>
    <dbReference type="NCBI Taxonomy" id="96344"/>
    <lineage>
        <taxon>Bacteria</taxon>
        <taxon>Pseudomonadati</taxon>
        <taxon>Pseudomonadota</taxon>
        <taxon>Betaproteobacteria</taxon>
        <taxon>Burkholderiales</taxon>
        <taxon>Burkholderiaceae</taxon>
        <taxon>Cupriavidus</taxon>
    </lineage>
</organism>
<accession>A0A375GBL0</accession>
<feature type="signal peptide" evidence="4">
    <location>
        <begin position="1"/>
        <end position="39"/>
    </location>
</feature>
<evidence type="ECO:0000256" key="1">
    <source>
        <dbReference type="ARBA" id="ARBA00010634"/>
    </source>
</evidence>
<dbReference type="PRINTS" id="PR01805">
    <property type="entry name" value="VACJLIPOPROT"/>
</dbReference>
<dbReference type="RefSeq" id="WP_063241240.1">
    <property type="nucleotide sequence ID" value="NZ_CP032519.1"/>
</dbReference>
<feature type="chain" id="PRO_5036069972" evidence="4">
    <location>
        <begin position="40"/>
        <end position="341"/>
    </location>
</feature>
<dbReference type="GO" id="GO:0016020">
    <property type="term" value="C:membrane"/>
    <property type="evidence" value="ECO:0007669"/>
    <property type="project" value="InterPro"/>
</dbReference>
<dbReference type="Pfam" id="PF04333">
    <property type="entry name" value="MlaA"/>
    <property type="match status" value="1"/>
</dbReference>
<gene>
    <name evidence="6" type="ORF">CO2235_230347</name>
    <name evidence="5" type="ORF">CO2235_U340002</name>
</gene>
<dbReference type="GeneID" id="303493554"/>
<dbReference type="EMBL" id="OGUS01000124">
    <property type="protein sequence ID" value="SPC15139.1"/>
    <property type="molecule type" value="Genomic_DNA"/>
</dbReference>
<evidence type="ECO:0000256" key="3">
    <source>
        <dbReference type="SAM" id="MobiDB-lite"/>
    </source>
</evidence>
<dbReference type="GO" id="GO:0120010">
    <property type="term" value="P:intermembrane phospholipid transfer"/>
    <property type="evidence" value="ECO:0007669"/>
    <property type="project" value="TreeGrafter"/>
</dbReference>
<dbReference type="Proteomes" id="UP000256862">
    <property type="component" value="Chromosome CO2235"/>
</dbReference>
<keyword evidence="2 4" id="KW-0732">Signal</keyword>
<evidence type="ECO:0000256" key="4">
    <source>
        <dbReference type="SAM" id="SignalP"/>
    </source>
</evidence>
<reference evidence="7" key="1">
    <citation type="submission" date="2018-01" db="EMBL/GenBank/DDBJ databases">
        <authorList>
            <person name="Gaut B.S."/>
            <person name="Morton B.R."/>
            <person name="Clegg M.T."/>
            <person name="Duvall M.R."/>
        </authorList>
    </citation>
    <scope>NUCLEOTIDE SEQUENCE [LARGE SCALE GENOMIC DNA]</scope>
</reference>
<dbReference type="EMBL" id="OGUS01000037">
    <property type="protein sequence ID" value="SPC05677.1"/>
    <property type="molecule type" value="Genomic_DNA"/>
</dbReference>
<dbReference type="PANTHER" id="PTHR30035:SF3">
    <property type="entry name" value="INTERMEMBRANE PHOSPHOLIPID TRANSPORT SYSTEM LIPOPROTEIN MLAA"/>
    <property type="match status" value="1"/>
</dbReference>
<evidence type="ECO:0000313" key="5">
    <source>
        <dbReference type="EMBL" id="SPC05677.1"/>
    </source>
</evidence>
<reference evidence="6" key="2">
    <citation type="submission" date="2018-01" db="EMBL/GenBank/DDBJ databases">
        <authorList>
            <person name="Clerissi C."/>
        </authorList>
    </citation>
    <scope>NUCLEOTIDE SEQUENCE</scope>
    <source>
        <strain evidence="6">Cupriavidus oxalaticus LMG 2235</strain>
    </source>
</reference>
<feature type="compositionally biased region" description="Low complexity" evidence="3">
    <location>
        <begin position="251"/>
        <end position="311"/>
    </location>
</feature>
<proteinExistence type="inferred from homology"/>
<comment type="caution">
    <text evidence="6">The sequence shown here is derived from an EMBL/GenBank/DDBJ whole genome shotgun (WGS) entry which is preliminary data.</text>
</comment>
<evidence type="ECO:0000313" key="6">
    <source>
        <dbReference type="EMBL" id="SPC15139.1"/>
    </source>
</evidence>
<dbReference type="PANTHER" id="PTHR30035">
    <property type="entry name" value="LIPOPROTEIN VACJ-RELATED"/>
    <property type="match status" value="1"/>
</dbReference>
<feature type="region of interest" description="Disordered" evidence="3">
    <location>
        <begin position="239"/>
        <end position="341"/>
    </location>
</feature>
<comment type="similarity">
    <text evidence="1">Belongs to the MlaA family.</text>
</comment>
<keyword evidence="5" id="KW-0449">Lipoprotein</keyword>
<evidence type="ECO:0000313" key="7">
    <source>
        <dbReference type="Proteomes" id="UP000256862"/>
    </source>
</evidence>
<sequence length="341" mass="35502">MSVVPPLKPGRAVRRPVAGLMAAAAAAVLLAGCATGPTANPKDPLEPFNREVSKINEDFDKGILRPVAELYADYMPTPVQRAVENFFSNVSDVYSAVNNLLQGKPTRAAEDSMRVAMNSVLGLGGLIDIATPAGLPKYKEDFGQTLGVWGVPPGPYLVLPLFGPSSVRDTGGMLVDRQFDPSAYLYPVSLRNSLVGVRIVAGRAQLLGASNLLEQAALDKYSFLRDSYLQRRQYLVYDGNPPEADGDADSDGAVPAVPAVPAAPADAEGEKPAGATTATPAAPAPGTQPADASAPAATPPADASAPAATPPKGDIQPESQTLPVPPVEPMQRIVPGVIRIR</sequence>
<dbReference type="AlphaFoldDB" id="A0A375GBL0"/>
<dbReference type="InterPro" id="IPR007428">
    <property type="entry name" value="MlaA"/>
</dbReference>
<evidence type="ECO:0000256" key="2">
    <source>
        <dbReference type="ARBA" id="ARBA00022729"/>
    </source>
</evidence>